<reference evidence="2" key="1">
    <citation type="submission" date="2020-02" db="EMBL/GenBank/DDBJ databases">
        <authorList>
            <person name="Meier V. D."/>
        </authorList>
    </citation>
    <scope>NUCLEOTIDE SEQUENCE</scope>
    <source>
        <strain evidence="2">AVDCRST_MAG69</strain>
    </source>
</reference>
<feature type="non-terminal residue" evidence="2">
    <location>
        <position position="1"/>
    </location>
</feature>
<feature type="region of interest" description="Disordered" evidence="1">
    <location>
        <begin position="1"/>
        <end position="40"/>
    </location>
</feature>
<proteinExistence type="predicted"/>
<name>A0A6J4RQM9_9ACTN</name>
<dbReference type="EMBL" id="CADCVP010000089">
    <property type="protein sequence ID" value="CAA9479232.1"/>
    <property type="molecule type" value="Genomic_DNA"/>
</dbReference>
<evidence type="ECO:0000313" key="2">
    <source>
        <dbReference type="EMBL" id="CAA9479232.1"/>
    </source>
</evidence>
<feature type="non-terminal residue" evidence="2">
    <location>
        <position position="40"/>
    </location>
</feature>
<accession>A0A6J4RQM9</accession>
<protein>
    <submittedName>
        <fullName evidence="2">Uncharacterized protein</fullName>
    </submittedName>
</protein>
<sequence length="40" mass="4154">LQRERGAPGAGGSPRHGPAALHAGPPRRVPRGRRPALPLL</sequence>
<organism evidence="2">
    <name type="scientific">uncultured Solirubrobacteraceae bacterium</name>
    <dbReference type="NCBI Taxonomy" id="1162706"/>
    <lineage>
        <taxon>Bacteria</taxon>
        <taxon>Bacillati</taxon>
        <taxon>Actinomycetota</taxon>
        <taxon>Thermoleophilia</taxon>
        <taxon>Solirubrobacterales</taxon>
        <taxon>Solirubrobacteraceae</taxon>
        <taxon>environmental samples</taxon>
    </lineage>
</organism>
<dbReference type="AlphaFoldDB" id="A0A6J4RQM9"/>
<gene>
    <name evidence="2" type="ORF">AVDCRST_MAG69-667</name>
</gene>
<evidence type="ECO:0000256" key="1">
    <source>
        <dbReference type="SAM" id="MobiDB-lite"/>
    </source>
</evidence>